<organism evidence="1 2">
    <name type="scientific">Rhododendron molle</name>
    <name type="common">Chinese azalea</name>
    <name type="synonym">Azalea mollis</name>
    <dbReference type="NCBI Taxonomy" id="49168"/>
    <lineage>
        <taxon>Eukaryota</taxon>
        <taxon>Viridiplantae</taxon>
        <taxon>Streptophyta</taxon>
        <taxon>Embryophyta</taxon>
        <taxon>Tracheophyta</taxon>
        <taxon>Spermatophyta</taxon>
        <taxon>Magnoliopsida</taxon>
        <taxon>eudicotyledons</taxon>
        <taxon>Gunneridae</taxon>
        <taxon>Pentapetalae</taxon>
        <taxon>asterids</taxon>
        <taxon>Ericales</taxon>
        <taxon>Ericaceae</taxon>
        <taxon>Ericoideae</taxon>
        <taxon>Rhodoreae</taxon>
        <taxon>Rhododendron</taxon>
    </lineage>
</organism>
<accession>A0ACC0LG81</accession>
<gene>
    <name evidence="1" type="ORF">RHMOL_Rhmol12G0088800</name>
</gene>
<comment type="caution">
    <text evidence="1">The sequence shown here is derived from an EMBL/GenBank/DDBJ whole genome shotgun (WGS) entry which is preliminary data.</text>
</comment>
<proteinExistence type="predicted"/>
<keyword evidence="2" id="KW-1185">Reference proteome</keyword>
<name>A0ACC0LG81_RHOML</name>
<protein>
    <submittedName>
        <fullName evidence="1">Uncharacterized protein</fullName>
    </submittedName>
</protein>
<evidence type="ECO:0000313" key="2">
    <source>
        <dbReference type="Proteomes" id="UP001062846"/>
    </source>
</evidence>
<dbReference type="EMBL" id="CM046399">
    <property type="protein sequence ID" value="KAI8527610.1"/>
    <property type="molecule type" value="Genomic_DNA"/>
</dbReference>
<sequence>MMTYDWPDLAPLCLDFSHFNDFVINNLYGNVDLTQYPKLPGFEEEVAVMGVIRWTTLSMGLNPNLIIDDDFVVSNVAIKIMKKISYMPRLGLGKNLQGPAKFEAQGTLMHTTGLGYSPSGSSKLESDEEVEVVKEQKEPADWIEVFAMGSLATLFQGDEPTGTTVETEVLMMERDAPEDPTLLIMDVAGEYKNWTFIPSATRHESESESESESAKSSESIKSELVPLSPNSQSLYFEFESTRVYGAPRPPLAMK</sequence>
<dbReference type="Proteomes" id="UP001062846">
    <property type="component" value="Chromosome 12"/>
</dbReference>
<evidence type="ECO:0000313" key="1">
    <source>
        <dbReference type="EMBL" id="KAI8527610.1"/>
    </source>
</evidence>
<reference evidence="1" key="1">
    <citation type="submission" date="2022-02" db="EMBL/GenBank/DDBJ databases">
        <title>Plant Genome Project.</title>
        <authorList>
            <person name="Zhang R.-G."/>
        </authorList>
    </citation>
    <scope>NUCLEOTIDE SEQUENCE</scope>
    <source>
        <strain evidence="1">AT1</strain>
    </source>
</reference>